<dbReference type="Proteomes" id="UP001061958">
    <property type="component" value="Unassembled WGS sequence"/>
</dbReference>
<sequence length="415" mass="46524">MFQPSNVVPSVVFDFGTHTTKAGYGGECLPRFLCCSSVGIQEIPPQNEAVTRKACDFIVSERNLLRRVEGTEIVSPFDENGVVENWEAMEAIISYSSSQISADLSVNSVMVVEPSQNPKREREKLVELLFEKFDVPSVYLLRSAVATCFASGRYTGCAVELGAKATDITPVFEGAILGKKSSRFGVGGDQLTHYVLRQVQEKGLELNPFFTFRKRLHEEESVEGNVAKREFERVQFSNLRESYLWFWKKRLAEDIKVALCRVNDQPDIDLNSIQIPFISYELPDGTVVEMGKEKYEAADCLLDPSKVESPSKSLVDEIVNVIESCDSNLHRELFSSICLSGGTSNLTGLLDYLTLALSRRMHKVKLLGSNLEAERRFAAWTGGSMLATFGEFQKMWLSKAEYEENGKTFIHKKCP</sequence>
<keyword evidence="3" id="KW-1185">Reference proteome</keyword>
<evidence type="ECO:0000313" key="3">
    <source>
        <dbReference type="Proteomes" id="UP001061958"/>
    </source>
</evidence>
<dbReference type="PANTHER" id="PTHR11937">
    <property type="entry name" value="ACTIN"/>
    <property type="match status" value="1"/>
</dbReference>
<name>A0A9C7PS46_9RHOD</name>
<organism evidence="2 3">
    <name type="scientific">Galdieria partita</name>
    <dbReference type="NCBI Taxonomy" id="83374"/>
    <lineage>
        <taxon>Eukaryota</taxon>
        <taxon>Rhodophyta</taxon>
        <taxon>Bangiophyceae</taxon>
        <taxon>Galdieriales</taxon>
        <taxon>Galdieriaceae</taxon>
        <taxon>Galdieria</taxon>
    </lineage>
</organism>
<dbReference type="InterPro" id="IPR004000">
    <property type="entry name" value="Actin"/>
</dbReference>
<comment type="caution">
    <text evidence="2">The sequence shown here is derived from an EMBL/GenBank/DDBJ whole genome shotgun (WGS) entry which is preliminary data.</text>
</comment>
<dbReference type="SUPFAM" id="SSF53067">
    <property type="entry name" value="Actin-like ATPase domain"/>
    <property type="match status" value="2"/>
</dbReference>
<evidence type="ECO:0008006" key="4">
    <source>
        <dbReference type="Google" id="ProtNLM"/>
    </source>
</evidence>
<dbReference type="EMBL" id="BQMJ01000008">
    <property type="protein sequence ID" value="GJQ09426.1"/>
    <property type="molecule type" value="Genomic_DNA"/>
</dbReference>
<dbReference type="InterPro" id="IPR043129">
    <property type="entry name" value="ATPase_NBD"/>
</dbReference>
<dbReference type="Pfam" id="PF00022">
    <property type="entry name" value="Actin"/>
    <property type="match status" value="1"/>
</dbReference>
<dbReference type="OrthoDB" id="5132116at2759"/>
<accession>A0A9C7PS46</accession>
<reference evidence="2" key="1">
    <citation type="journal article" date="2022" name="Proc. Natl. Acad. Sci. U.S.A.">
        <title>Life cycle and functional genomics of the unicellular red alga Galdieria for elucidating algal and plant evolution and industrial use.</title>
        <authorList>
            <person name="Hirooka S."/>
            <person name="Itabashi T."/>
            <person name="Ichinose T.M."/>
            <person name="Onuma R."/>
            <person name="Fujiwara T."/>
            <person name="Yamashita S."/>
            <person name="Jong L.W."/>
            <person name="Tomita R."/>
            <person name="Iwane A.H."/>
            <person name="Miyagishima S.Y."/>
        </authorList>
    </citation>
    <scope>NUCLEOTIDE SEQUENCE</scope>
    <source>
        <strain evidence="2">NBRC 102759</strain>
    </source>
</reference>
<evidence type="ECO:0000313" key="2">
    <source>
        <dbReference type="EMBL" id="GJQ09426.1"/>
    </source>
</evidence>
<dbReference type="Gene3D" id="3.90.640.10">
    <property type="entry name" value="Actin, Chain A, domain 4"/>
    <property type="match status" value="1"/>
</dbReference>
<protein>
    <recommendedName>
        <fullName evidence="4">Actin</fullName>
    </recommendedName>
</protein>
<reference evidence="2" key="2">
    <citation type="submission" date="2022-01" db="EMBL/GenBank/DDBJ databases">
        <authorList>
            <person name="Hirooka S."/>
            <person name="Miyagishima S.Y."/>
        </authorList>
    </citation>
    <scope>NUCLEOTIDE SEQUENCE</scope>
    <source>
        <strain evidence="2">NBRC 102759</strain>
    </source>
</reference>
<proteinExistence type="inferred from homology"/>
<comment type="similarity">
    <text evidence="1">Belongs to the actin family.</text>
</comment>
<dbReference type="SMART" id="SM00268">
    <property type="entry name" value="ACTIN"/>
    <property type="match status" value="1"/>
</dbReference>
<gene>
    <name evidence="2" type="ORF">GpartN1_g1217.t1</name>
</gene>
<evidence type="ECO:0000256" key="1">
    <source>
        <dbReference type="RuleBase" id="RU000487"/>
    </source>
</evidence>
<dbReference type="AlphaFoldDB" id="A0A9C7PS46"/>
<dbReference type="Gene3D" id="3.30.420.40">
    <property type="match status" value="2"/>
</dbReference>